<dbReference type="CDD" id="cd03043">
    <property type="entry name" value="GST_N_1"/>
    <property type="match status" value="1"/>
</dbReference>
<dbReference type="InterPro" id="IPR036282">
    <property type="entry name" value="Glutathione-S-Trfase_C_sf"/>
</dbReference>
<dbReference type="GO" id="GO:0016034">
    <property type="term" value="F:maleylacetoacetate isomerase activity"/>
    <property type="evidence" value="ECO:0007669"/>
    <property type="project" value="TreeGrafter"/>
</dbReference>
<dbReference type="SFLD" id="SFLDG00358">
    <property type="entry name" value="Main_(cytGST)"/>
    <property type="match status" value="1"/>
</dbReference>
<dbReference type="SUPFAM" id="SSF52833">
    <property type="entry name" value="Thioredoxin-like"/>
    <property type="match status" value="1"/>
</dbReference>
<dbReference type="SFLD" id="SFLDS00019">
    <property type="entry name" value="Glutathione_Transferase_(cytos"/>
    <property type="match status" value="1"/>
</dbReference>
<dbReference type="FunFam" id="3.40.30.10:FF:000206">
    <property type="entry name" value="Probable glutathione S-transferase"/>
    <property type="match status" value="1"/>
</dbReference>
<dbReference type="STRING" id="1489064.WH96_09395"/>
<accession>A0A0H2MIX1</accession>
<evidence type="ECO:0000259" key="1">
    <source>
        <dbReference type="PROSITE" id="PS50404"/>
    </source>
</evidence>
<dbReference type="Gene3D" id="1.20.1050.10">
    <property type="match status" value="1"/>
</dbReference>
<evidence type="ECO:0000313" key="2">
    <source>
        <dbReference type="EMBL" id="KLN60702.1"/>
    </source>
</evidence>
<dbReference type="SUPFAM" id="SSF47616">
    <property type="entry name" value="GST C-terminal domain-like"/>
    <property type="match status" value="1"/>
</dbReference>
<dbReference type="PANTHER" id="PTHR42673">
    <property type="entry name" value="MALEYLACETOACETATE ISOMERASE"/>
    <property type="match status" value="1"/>
</dbReference>
<dbReference type="InterPro" id="IPR036249">
    <property type="entry name" value="Thioredoxin-like_sf"/>
</dbReference>
<dbReference type="Pfam" id="PF02798">
    <property type="entry name" value="GST_N"/>
    <property type="match status" value="1"/>
</dbReference>
<proteinExistence type="predicted"/>
<dbReference type="PROSITE" id="PS50404">
    <property type="entry name" value="GST_NTER"/>
    <property type="match status" value="1"/>
</dbReference>
<dbReference type="Proteomes" id="UP000035444">
    <property type="component" value="Unassembled WGS sequence"/>
</dbReference>
<dbReference type="Gene3D" id="3.40.30.10">
    <property type="entry name" value="Glutaredoxin"/>
    <property type="match status" value="1"/>
</dbReference>
<dbReference type="PATRIC" id="fig|1489064.4.peg.3161"/>
<feature type="domain" description="GST N-terminal" evidence="1">
    <location>
        <begin position="4"/>
        <end position="84"/>
    </location>
</feature>
<dbReference type="CDD" id="cd03194">
    <property type="entry name" value="GST_C_3"/>
    <property type="match status" value="1"/>
</dbReference>
<keyword evidence="2" id="KW-0808">Transferase</keyword>
<comment type="caution">
    <text evidence="2">The sequence shown here is derived from an EMBL/GenBank/DDBJ whole genome shotgun (WGS) entry which is preliminary data.</text>
</comment>
<gene>
    <name evidence="2" type="ORF">WH96_09395</name>
</gene>
<dbReference type="AlphaFoldDB" id="A0A0H2MIX1"/>
<reference evidence="2 3" key="1">
    <citation type="submission" date="2015-03" db="EMBL/GenBank/DDBJ databases">
        <title>Genome Sequence of Kiloniella spongiae MEBiC09566, isolated from a marine sponge.</title>
        <authorList>
            <person name="Shao Z."/>
            <person name="Wang L."/>
            <person name="Li X."/>
        </authorList>
    </citation>
    <scope>NUCLEOTIDE SEQUENCE [LARGE SCALE GENOMIC DNA]</scope>
    <source>
        <strain evidence="2 3">MEBiC09566</strain>
    </source>
</reference>
<sequence>MPDLKLIIANKNYSSWSLRPWIALKVKGIEFEEVFSQFDEATRHKHFAEFSPTKKVPVLKDGEMTVWESLAILEYLAEKFPDAGFWPAEQSDRAMARCISNEMHGGFMSLRAECPMNMRRKEESIRVSEGVHKDVRRIIAIWRDCLKKSGGPFLFGEFCNADAMFAPVVNRIAKYQLSDDPVVKRYSSAMTELPAWQEWEEAGKAEPWIVQEDEA</sequence>
<dbReference type="GO" id="GO:0006559">
    <property type="term" value="P:L-phenylalanine catabolic process"/>
    <property type="evidence" value="ECO:0007669"/>
    <property type="project" value="TreeGrafter"/>
</dbReference>
<dbReference type="InterPro" id="IPR004045">
    <property type="entry name" value="Glutathione_S-Trfase_N"/>
</dbReference>
<evidence type="ECO:0000313" key="3">
    <source>
        <dbReference type="Proteomes" id="UP000035444"/>
    </source>
</evidence>
<protein>
    <submittedName>
        <fullName evidence="2">Glutathione S-transferase</fullName>
    </submittedName>
</protein>
<organism evidence="2 3">
    <name type="scientific">Kiloniella spongiae</name>
    <dbReference type="NCBI Taxonomy" id="1489064"/>
    <lineage>
        <taxon>Bacteria</taxon>
        <taxon>Pseudomonadati</taxon>
        <taxon>Pseudomonadota</taxon>
        <taxon>Alphaproteobacteria</taxon>
        <taxon>Rhodospirillales</taxon>
        <taxon>Kiloniellaceae</taxon>
        <taxon>Kiloniella</taxon>
    </lineage>
</organism>
<dbReference type="RefSeq" id="WP_047763916.1">
    <property type="nucleotide sequence ID" value="NZ_LAQL01000006.1"/>
</dbReference>
<dbReference type="GO" id="GO:0004364">
    <property type="term" value="F:glutathione transferase activity"/>
    <property type="evidence" value="ECO:0007669"/>
    <property type="project" value="TreeGrafter"/>
</dbReference>
<dbReference type="EMBL" id="LAQL01000006">
    <property type="protein sequence ID" value="KLN60702.1"/>
    <property type="molecule type" value="Genomic_DNA"/>
</dbReference>
<dbReference type="OrthoDB" id="9799538at2"/>
<keyword evidence="3" id="KW-1185">Reference proteome</keyword>
<dbReference type="GO" id="GO:0006749">
    <property type="term" value="P:glutathione metabolic process"/>
    <property type="evidence" value="ECO:0007669"/>
    <property type="project" value="TreeGrafter"/>
</dbReference>
<dbReference type="InterPro" id="IPR040079">
    <property type="entry name" value="Glutathione_S-Trfase"/>
</dbReference>
<name>A0A0H2MIX1_9PROT</name>
<dbReference type="PANTHER" id="PTHR42673:SF4">
    <property type="entry name" value="MALEYLACETOACETATE ISOMERASE"/>
    <property type="match status" value="1"/>
</dbReference>